<feature type="transmembrane region" description="Helical" evidence="1">
    <location>
        <begin position="200"/>
        <end position="224"/>
    </location>
</feature>
<feature type="transmembrane region" description="Helical" evidence="1">
    <location>
        <begin position="230"/>
        <end position="252"/>
    </location>
</feature>
<dbReference type="GO" id="GO:0008610">
    <property type="term" value="P:lipid biosynthetic process"/>
    <property type="evidence" value="ECO:0007669"/>
    <property type="project" value="UniProtKB-ARBA"/>
</dbReference>
<dbReference type="PANTHER" id="PTHR19353">
    <property type="entry name" value="FATTY ACID DESATURASE 2"/>
    <property type="match status" value="1"/>
</dbReference>
<keyword evidence="3" id="KW-0560">Oxidoreductase</keyword>
<evidence type="ECO:0000256" key="1">
    <source>
        <dbReference type="SAM" id="Phobius"/>
    </source>
</evidence>
<reference evidence="3 4" key="1">
    <citation type="journal article" date="2011" name="Mol. Biol. Evol.">
        <title>Comparative genomic analysis of fruiting body formation in Myxococcales.</title>
        <authorList>
            <person name="Huntley S."/>
            <person name="Hamann N."/>
            <person name="Wegener-Feldbrugge S."/>
            <person name="Treuner-Lange A."/>
            <person name="Kube M."/>
            <person name="Reinhardt R."/>
            <person name="Klages S."/>
            <person name="Muller R."/>
            <person name="Ronning C.M."/>
            <person name="Nierman W.C."/>
            <person name="Sogaard-Andersen L."/>
        </authorList>
    </citation>
    <scope>NUCLEOTIDE SEQUENCE [LARGE SCALE GENOMIC DNA]</scope>
    <source>
        <strain evidence="3 4">DW4/3-1</strain>
    </source>
</reference>
<dbReference type="PANTHER" id="PTHR19353:SF19">
    <property type="entry name" value="DELTA(5) FATTY ACID DESATURASE C-RELATED"/>
    <property type="match status" value="1"/>
</dbReference>
<evidence type="ECO:0000313" key="4">
    <source>
        <dbReference type="Proteomes" id="UP000001351"/>
    </source>
</evidence>
<dbReference type="InterPro" id="IPR005804">
    <property type="entry name" value="FA_desaturase_dom"/>
</dbReference>
<proteinExistence type="predicted"/>
<dbReference type="AlphaFoldDB" id="E3FWM9"/>
<sequence>MSQAAKVKFLEAGPFHQHLKARVDQYLEGRGRSPRDLPGMYAKTGAILGWFAASYVWLVFGATGVWGAAAGCVSLGLAMAGIGFSIMHDANHGSYSDRRFINRLMGWTLDVVGGSSYVWSWKHNIFHHSHPNVAGLDEDIDIQPLCRIAPGQRSYAAHRFQHLYIWLLYGLLPLKWHFIDDFRNLVSGRIGHQKMPRPSAWKLTGVLAGKLLFFGWALGIPLLVHSAWQVALGYAVTSLVLGVTLSTVFQLAHCVEEAEFREVPEGNHTFPRDWAEHQVETTVDFARGNPLVSWYLGGLNFQVEHHLFPRVSHLHYPALSRIVERTCQEHGIRYRSQQSVGAALKSHVRWLKRMGRPALEGGSLVKA</sequence>
<evidence type="ECO:0000259" key="2">
    <source>
        <dbReference type="Pfam" id="PF00487"/>
    </source>
</evidence>
<dbReference type="eggNOG" id="COG3239">
    <property type="taxonomic scope" value="Bacteria"/>
</dbReference>
<name>E3FWM9_STIAD</name>
<feature type="transmembrane region" description="Helical" evidence="1">
    <location>
        <begin position="66"/>
        <end position="88"/>
    </location>
</feature>
<dbReference type="PIRSF" id="PIRSF015921">
    <property type="entry name" value="FA_sphinglp_des"/>
    <property type="match status" value="1"/>
</dbReference>
<dbReference type="HOGENOM" id="CLU_030320_0_0_7"/>
<dbReference type="InterPro" id="IPR012171">
    <property type="entry name" value="Fatty_acid_desaturase"/>
</dbReference>
<feature type="domain" description="Fatty acid desaturase" evidence="2">
    <location>
        <begin position="65"/>
        <end position="336"/>
    </location>
</feature>
<evidence type="ECO:0000313" key="3">
    <source>
        <dbReference type="EMBL" id="ADO68542.1"/>
    </source>
</evidence>
<organism evidence="3 4">
    <name type="scientific">Stigmatella aurantiaca (strain DW4/3-1)</name>
    <dbReference type="NCBI Taxonomy" id="378806"/>
    <lineage>
        <taxon>Bacteria</taxon>
        <taxon>Pseudomonadati</taxon>
        <taxon>Myxococcota</taxon>
        <taxon>Myxococcia</taxon>
        <taxon>Myxococcales</taxon>
        <taxon>Cystobacterineae</taxon>
        <taxon>Archangiaceae</taxon>
        <taxon>Stigmatella</taxon>
    </lineage>
</organism>
<protein>
    <submittedName>
        <fullName evidence="3">Linoleoyl-CoA desaturase</fullName>
        <ecNumber evidence="3">1.14.19.3</ecNumber>
    </submittedName>
</protein>
<feature type="transmembrane region" description="Helical" evidence="1">
    <location>
        <begin position="40"/>
        <end position="60"/>
    </location>
</feature>
<dbReference type="GO" id="GO:0016213">
    <property type="term" value="F:acyl-CoA 6-desaturase activity"/>
    <property type="evidence" value="ECO:0007669"/>
    <property type="project" value="UniProtKB-EC"/>
</dbReference>
<dbReference type="STRING" id="378806.STAUR_0738"/>
<feature type="transmembrane region" description="Helical" evidence="1">
    <location>
        <begin position="163"/>
        <end position="179"/>
    </location>
</feature>
<keyword evidence="4" id="KW-1185">Reference proteome</keyword>
<dbReference type="GO" id="GO:0016020">
    <property type="term" value="C:membrane"/>
    <property type="evidence" value="ECO:0007669"/>
    <property type="project" value="TreeGrafter"/>
</dbReference>
<feature type="transmembrane region" description="Helical" evidence="1">
    <location>
        <begin position="100"/>
        <end position="119"/>
    </location>
</feature>
<accession>E3FWM9</accession>
<keyword evidence="1" id="KW-0472">Membrane</keyword>
<keyword evidence="1" id="KW-0812">Transmembrane</keyword>
<dbReference type="Proteomes" id="UP000001351">
    <property type="component" value="Chromosome"/>
</dbReference>
<dbReference type="OrthoDB" id="104711at2"/>
<dbReference type="Pfam" id="PF00487">
    <property type="entry name" value="FA_desaturase"/>
    <property type="match status" value="1"/>
</dbReference>
<dbReference type="RefSeq" id="WP_013374325.1">
    <property type="nucleotide sequence ID" value="NC_014623.1"/>
</dbReference>
<dbReference type="EC" id="1.14.19.3" evidence="3"/>
<dbReference type="EMBL" id="CP002271">
    <property type="protein sequence ID" value="ADO68542.1"/>
    <property type="molecule type" value="Genomic_DNA"/>
</dbReference>
<dbReference type="KEGG" id="sur:STAUR_0738"/>
<keyword evidence="1" id="KW-1133">Transmembrane helix</keyword>
<dbReference type="CDD" id="cd03506">
    <property type="entry name" value="Delta6-FADS-like"/>
    <property type="match status" value="1"/>
</dbReference>
<gene>
    <name evidence="3" type="ordered locus">STAUR_0738</name>
</gene>